<evidence type="ECO:0000313" key="3">
    <source>
        <dbReference type="EMBL" id="CAE6694813.1"/>
    </source>
</evidence>
<evidence type="ECO:0000313" key="4">
    <source>
        <dbReference type="Proteomes" id="UP000673821"/>
    </source>
</evidence>
<reference evidence="3 4" key="1">
    <citation type="submission" date="2021-02" db="EMBL/GenBank/DDBJ databases">
        <authorList>
            <person name="Vanwijnsberghe S."/>
        </authorList>
    </citation>
    <scope>NUCLEOTIDE SEQUENCE [LARGE SCALE GENOMIC DNA]</scope>
    <source>
        <strain evidence="3 4">R-69776</strain>
    </source>
</reference>
<evidence type="ECO:0000256" key="1">
    <source>
        <dbReference type="SAM" id="MobiDB-lite"/>
    </source>
</evidence>
<proteinExistence type="predicted"/>
<organism evidence="3 4">
    <name type="scientific">Paraburkholderia nemoris</name>
    <dbReference type="NCBI Taxonomy" id="2793076"/>
    <lineage>
        <taxon>Bacteria</taxon>
        <taxon>Pseudomonadati</taxon>
        <taxon>Pseudomonadota</taxon>
        <taxon>Betaproteobacteria</taxon>
        <taxon>Burkholderiales</taxon>
        <taxon>Burkholderiaceae</taxon>
        <taxon>Paraburkholderia</taxon>
    </lineage>
</organism>
<feature type="signal peptide" evidence="2">
    <location>
        <begin position="1"/>
        <end position="25"/>
    </location>
</feature>
<evidence type="ECO:0000256" key="2">
    <source>
        <dbReference type="SAM" id="SignalP"/>
    </source>
</evidence>
<protein>
    <recommendedName>
        <fullName evidence="5">Lipoprotein</fullName>
    </recommendedName>
</protein>
<feature type="chain" id="PRO_5047435251" description="Lipoprotein" evidence="2">
    <location>
        <begin position="26"/>
        <end position="87"/>
    </location>
</feature>
<dbReference type="PROSITE" id="PS51257">
    <property type="entry name" value="PROKAR_LIPOPROTEIN"/>
    <property type="match status" value="1"/>
</dbReference>
<dbReference type="EMBL" id="CAJNBH010000001">
    <property type="protein sequence ID" value="CAE6694813.1"/>
    <property type="molecule type" value="Genomic_DNA"/>
</dbReference>
<dbReference type="Proteomes" id="UP000673821">
    <property type="component" value="Unassembled WGS sequence"/>
</dbReference>
<keyword evidence="4" id="KW-1185">Reference proteome</keyword>
<feature type="region of interest" description="Disordered" evidence="1">
    <location>
        <begin position="23"/>
        <end position="62"/>
    </location>
</feature>
<name>A0ABM8QFS3_9BURK</name>
<comment type="caution">
    <text evidence="3">The sequence shown here is derived from an EMBL/GenBank/DDBJ whole genome shotgun (WGS) entry which is preliminary data.</text>
</comment>
<gene>
    <name evidence="3" type="ORF">R69776_00422</name>
</gene>
<keyword evidence="2" id="KW-0732">Signal</keyword>
<evidence type="ECO:0008006" key="5">
    <source>
        <dbReference type="Google" id="ProtNLM"/>
    </source>
</evidence>
<accession>A0ABM8QFS3</accession>
<sequence>MMKPFCFAAALVVLTAGCASTGSPANNQNAGPSPADTDTYILHTPNGAAPGGPTSKRPRLSVGVSDPDTQLILPWFLNDIINFVNYR</sequence>